<proteinExistence type="inferred from homology"/>
<sequence>MSAVPADAVPLLRSMIRAACVNDGRVESGQEMRNVELLLGYLGGRETLESLGVEVHVIEPRPGRGNLVLRLPGSVAGAPSLALVGHLDVVPADAAAWTHDPFGAELIAGEIWGRGAVDMLSLTASMAVAFRMVAESGVRPAGDLVLAATADEEAGSRWGMGWLVEHHPDLVLTDLAVTESGGGLVLGPADARRVTVTIGQKGAAGRKIVVRGESGHGSMPYGVNSGTLLAAEVVRRVAGHRPAAVVAAEGWWPDLLAALGFSPALVARLCDSSTVDDALPETGEYARVLHALSHMTLSPNVLQAGAKVNVIPGEGRVEIDVRLLPGQSGADTDAELEAALDGLPGVTVEKGLEAPALVTEATDPLYRAIAAASAEVYPGAEPLPLLTPGGNDARHYLSRGRPCYGFGLFSPTVGLADFRRRFHGDDERVDAQSVELCARTYERVVRLLGTV</sequence>
<dbReference type="SUPFAM" id="SSF55031">
    <property type="entry name" value="Bacterial exopeptidase dimerisation domain"/>
    <property type="match status" value="1"/>
</dbReference>
<keyword evidence="8" id="KW-1185">Reference proteome</keyword>
<keyword evidence="5" id="KW-0862">Zinc</keyword>
<comment type="cofactor">
    <cofactor evidence="1">
        <name>Zn(2+)</name>
        <dbReference type="ChEBI" id="CHEBI:29105"/>
    </cofactor>
</comment>
<accession>A0ABT9PA16</accession>
<evidence type="ECO:0000259" key="6">
    <source>
        <dbReference type="Pfam" id="PF07687"/>
    </source>
</evidence>
<dbReference type="InterPro" id="IPR011650">
    <property type="entry name" value="Peptidase_M20_dimer"/>
</dbReference>
<comment type="caution">
    <text evidence="7">The sequence shown here is derived from an EMBL/GenBank/DDBJ whole genome shotgun (WGS) entry which is preliminary data.</text>
</comment>
<dbReference type="SUPFAM" id="SSF53187">
    <property type="entry name" value="Zn-dependent exopeptidases"/>
    <property type="match status" value="1"/>
</dbReference>
<organism evidence="7 8">
    <name type="scientific">Kineosporia succinea</name>
    <dbReference type="NCBI Taxonomy" id="84632"/>
    <lineage>
        <taxon>Bacteria</taxon>
        <taxon>Bacillati</taxon>
        <taxon>Actinomycetota</taxon>
        <taxon>Actinomycetes</taxon>
        <taxon>Kineosporiales</taxon>
        <taxon>Kineosporiaceae</taxon>
        <taxon>Kineosporia</taxon>
    </lineage>
</organism>
<dbReference type="PANTHER" id="PTHR43808:SF8">
    <property type="entry name" value="PEPTIDASE M20 DIMERISATION DOMAIN-CONTAINING PROTEIN"/>
    <property type="match status" value="1"/>
</dbReference>
<dbReference type="InterPro" id="IPR002933">
    <property type="entry name" value="Peptidase_M20"/>
</dbReference>
<dbReference type="PANTHER" id="PTHR43808">
    <property type="entry name" value="ACETYLORNITHINE DEACETYLASE"/>
    <property type="match status" value="1"/>
</dbReference>
<dbReference type="InterPro" id="IPR036264">
    <property type="entry name" value="Bact_exopeptidase_dim_dom"/>
</dbReference>
<gene>
    <name evidence="7" type="ORF">J2S57_005286</name>
</gene>
<name>A0ABT9PA16_9ACTN</name>
<dbReference type="Gene3D" id="1.10.150.900">
    <property type="match status" value="1"/>
</dbReference>
<evidence type="ECO:0000313" key="7">
    <source>
        <dbReference type="EMBL" id="MDP9829537.1"/>
    </source>
</evidence>
<dbReference type="InterPro" id="IPR001261">
    <property type="entry name" value="ArgE/DapE_CS"/>
</dbReference>
<dbReference type="Pfam" id="PF07687">
    <property type="entry name" value="M20_dimer"/>
    <property type="match status" value="1"/>
</dbReference>
<dbReference type="EMBL" id="JAUSQZ010000001">
    <property type="protein sequence ID" value="MDP9829537.1"/>
    <property type="molecule type" value="Genomic_DNA"/>
</dbReference>
<evidence type="ECO:0000256" key="2">
    <source>
        <dbReference type="ARBA" id="ARBA00006247"/>
    </source>
</evidence>
<dbReference type="PROSITE" id="PS00758">
    <property type="entry name" value="ARGE_DAPE_CPG2_1"/>
    <property type="match status" value="1"/>
</dbReference>
<keyword evidence="3" id="KW-0479">Metal-binding</keyword>
<dbReference type="Gene3D" id="3.40.630.10">
    <property type="entry name" value="Zn peptidases"/>
    <property type="match status" value="1"/>
</dbReference>
<dbReference type="Pfam" id="PF01546">
    <property type="entry name" value="Peptidase_M20"/>
    <property type="match status" value="1"/>
</dbReference>
<evidence type="ECO:0000256" key="1">
    <source>
        <dbReference type="ARBA" id="ARBA00001947"/>
    </source>
</evidence>
<keyword evidence="4" id="KW-0378">Hydrolase</keyword>
<dbReference type="InterPro" id="IPR050072">
    <property type="entry name" value="Peptidase_M20A"/>
</dbReference>
<dbReference type="RefSeq" id="WP_307247803.1">
    <property type="nucleotide sequence ID" value="NZ_JAUSQZ010000001.1"/>
</dbReference>
<evidence type="ECO:0000313" key="8">
    <source>
        <dbReference type="Proteomes" id="UP001235712"/>
    </source>
</evidence>
<feature type="domain" description="Peptidase M20 dimerisation" evidence="6">
    <location>
        <begin position="198"/>
        <end position="341"/>
    </location>
</feature>
<evidence type="ECO:0000256" key="4">
    <source>
        <dbReference type="ARBA" id="ARBA00022801"/>
    </source>
</evidence>
<comment type="similarity">
    <text evidence="2">Belongs to the peptidase M20A family.</text>
</comment>
<evidence type="ECO:0000256" key="5">
    <source>
        <dbReference type="ARBA" id="ARBA00022833"/>
    </source>
</evidence>
<reference evidence="7 8" key="1">
    <citation type="submission" date="2023-07" db="EMBL/GenBank/DDBJ databases">
        <title>Sequencing the genomes of 1000 actinobacteria strains.</title>
        <authorList>
            <person name="Klenk H.-P."/>
        </authorList>
    </citation>
    <scope>NUCLEOTIDE SEQUENCE [LARGE SCALE GENOMIC DNA]</scope>
    <source>
        <strain evidence="7 8">DSM 44388</strain>
    </source>
</reference>
<dbReference type="Gene3D" id="3.30.70.360">
    <property type="match status" value="1"/>
</dbReference>
<dbReference type="Proteomes" id="UP001235712">
    <property type="component" value="Unassembled WGS sequence"/>
</dbReference>
<protein>
    <submittedName>
        <fullName evidence="7">Acetylornithine deacetylase/succinyl-diaminopimelate desuccinylase-like protein</fullName>
    </submittedName>
</protein>
<evidence type="ECO:0000256" key="3">
    <source>
        <dbReference type="ARBA" id="ARBA00022723"/>
    </source>
</evidence>